<dbReference type="Proteomes" id="UP000828390">
    <property type="component" value="Unassembled WGS sequence"/>
</dbReference>
<keyword evidence="2" id="KW-1185">Reference proteome</keyword>
<sequence length="55" mass="6509">MFKNLKKSISSNRSDIKDNYVCIKYIKNDTVLDCRTWNLMQHLQSGVLQPNPDFF</sequence>
<reference evidence="1" key="2">
    <citation type="submission" date="2020-11" db="EMBL/GenBank/DDBJ databases">
        <authorList>
            <person name="McCartney M.A."/>
            <person name="Auch B."/>
            <person name="Kono T."/>
            <person name="Mallez S."/>
            <person name="Becker A."/>
            <person name="Gohl D.M."/>
            <person name="Silverstein K.A.T."/>
            <person name="Koren S."/>
            <person name="Bechman K.B."/>
            <person name="Herman A."/>
            <person name="Abrahante J.E."/>
            <person name="Garbe J."/>
        </authorList>
    </citation>
    <scope>NUCLEOTIDE SEQUENCE</scope>
    <source>
        <strain evidence="1">Duluth1</strain>
        <tissue evidence="1">Whole animal</tissue>
    </source>
</reference>
<evidence type="ECO:0000313" key="2">
    <source>
        <dbReference type="Proteomes" id="UP000828390"/>
    </source>
</evidence>
<name>A0A9D3YKE9_DREPO</name>
<reference evidence="1" key="1">
    <citation type="journal article" date="2019" name="bioRxiv">
        <title>The Genome of the Zebra Mussel, Dreissena polymorpha: A Resource for Invasive Species Research.</title>
        <authorList>
            <person name="McCartney M.A."/>
            <person name="Auch B."/>
            <person name="Kono T."/>
            <person name="Mallez S."/>
            <person name="Zhang Y."/>
            <person name="Obille A."/>
            <person name="Becker A."/>
            <person name="Abrahante J.E."/>
            <person name="Garbe J."/>
            <person name="Badalamenti J.P."/>
            <person name="Herman A."/>
            <person name="Mangelson H."/>
            <person name="Liachko I."/>
            <person name="Sullivan S."/>
            <person name="Sone E.D."/>
            <person name="Koren S."/>
            <person name="Silverstein K.A.T."/>
            <person name="Beckman K.B."/>
            <person name="Gohl D.M."/>
        </authorList>
    </citation>
    <scope>NUCLEOTIDE SEQUENCE</scope>
    <source>
        <strain evidence="1">Duluth1</strain>
        <tissue evidence="1">Whole animal</tissue>
    </source>
</reference>
<accession>A0A9D3YKE9</accession>
<comment type="caution">
    <text evidence="1">The sequence shown here is derived from an EMBL/GenBank/DDBJ whole genome shotgun (WGS) entry which is preliminary data.</text>
</comment>
<evidence type="ECO:0000313" key="1">
    <source>
        <dbReference type="EMBL" id="KAH3700493.1"/>
    </source>
</evidence>
<dbReference type="AlphaFoldDB" id="A0A9D3YKE9"/>
<proteinExistence type="predicted"/>
<dbReference type="EMBL" id="JAIWYP010000015">
    <property type="protein sequence ID" value="KAH3700493.1"/>
    <property type="molecule type" value="Genomic_DNA"/>
</dbReference>
<gene>
    <name evidence="1" type="ORF">DPMN_075472</name>
</gene>
<protein>
    <submittedName>
        <fullName evidence="1">Uncharacterized protein</fullName>
    </submittedName>
</protein>
<organism evidence="1 2">
    <name type="scientific">Dreissena polymorpha</name>
    <name type="common">Zebra mussel</name>
    <name type="synonym">Mytilus polymorpha</name>
    <dbReference type="NCBI Taxonomy" id="45954"/>
    <lineage>
        <taxon>Eukaryota</taxon>
        <taxon>Metazoa</taxon>
        <taxon>Spiralia</taxon>
        <taxon>Lophotrochozoa</taxon>
        <taxon>Mollusca</taxon>
        <taxon>Bivalvia</taxon>
        <taxon>Autobranchia</taxon>
        <taxon>Heteroconchia</taxon>
        <taxon>Euheterodonta</taxon>
        <taxon>Imparidentia</taxon>
        <taxon>Neoheterodontei</taxon>
        <taxon>Myida</taxon>
        <taxon>Dreissenoidea</taxon>
        <taxon>Dreissenidae</taxon>
        <taxon>Dreissena</taxon>
    </lineage>
</organism>